<evidence type="ECO:0000313" key="2">
    <source>
        <dbReference type="EMBL" id="WAP68929.1"/>
    </source>
</evidence>
<gene>
    <name evidence="2" type="ORF">OH818_27615</name>
</gene>
<name>A0ABY7C1L8_9HYPH</name>
<proteinExistence type="predicted"/>
<keyword evidence="3" id="KW-1185">Reference proteome</keyword>
<dbReference type="RefSeq" id="WP_268881364.1">
    <property type="nucleotide sequence ID" value="NZ_CP114029.1"/>
</dbReference>
<organism evidence="2 3">
    <name type="scientific">Jiella pelagia</name>
    <dbReference type="NCBI Taxonomy" id="2986949"/>
    <lineage>
        <taxon>Bacteria</taxon>
        <taxon>Pseudomonadati</taxon>
        <taxon>Pseudomonadota</taxon>
        <taxon>Alphaproteobacteria</taxon>
        <taxon>Hyphomicrobiales</taxon>
        <taxon>Aurantimonadaceae</taxon>
        <taxon>Jiella</taxon>
    </lineage>
</organism>
<reference evidence="2" key="1">
    <citation type="submission" date="2022-12" db="EMBL/GenBank/DDBJ databases">
        <title>Jiella pelagia sp. nov., isolated from phosphonate enriched culture of Northwest Pacific surface seawater.</title>
        <authorList>
            <person name="Shin D.Y."/>
            <person name="Hwang C.Y."/>
        </authorList>
    </citation>
    <scope>NUCLEOTIDE SEQUENCE</scope>
    <source>
        <strain evidence="2">HL-NP1</strain>
    </source>
</reference>
<accession>A0ABY7C1L8</accession>
<evidence type="ECO:0000313" key="3">
    <source>
        <dbReference type="Proteomes" id="UP001164020"/>
    </source>
</evidence>
<dbReference type="Proteomes" id="UP001164020">
    <property type="component" value="Chromosome"/>
</dbReference>
<feature type="region of interest" description="Disordered" evidence="1">
    <location>
        <begin position="45"/>
        <end position="74"/>
    </location>
</feature>
<evidence type="ECO:0000256" key="1">
    <source>
        <dbReference type="SAM" id="MobiDB-lite"/>
    </source>
</evidence>
<sequence>MPSSVSTGLSGRLRSLARNALATSKSAAAVEEAEAALGHGLVQWQPCRPGHMTTGRQRAGRAETPSQARTKTRHARQLVDLAEEFPRRLSHRKSRKQKRPIKVGQGALVLLGCGCTYNGIAAFARDFRAARPRELPVPAAAGS</sequence>
<protein>
    <submittedName>
        <fullName evidence="2">Uncharacterized protein</fullName>
    </submittedName>
</protein>
<dbReference type="EMBL" id="CP114029">
    <property type="protein sequence ID" value="WAP68929.1"/>
    <property type="molecule type" value="Genomic_DNA"/>
</dbReference>